<organism evidence="1 2">
    <name type="scientific">Mycolicibacterium poriferae</name>
    <dbReference type="NCBI Taxonomy" id="39694"/>
    <lineage>
        <taxon>Bacteria</taxon>
        <taxon>Bacillati</taxon>
        <taxon>Actinomycetota</taxon>
        <taxon>Actinomycetes</taxon>
        <taxon>Mycobacteriales</taxon>
        <taxon>Mycobacteriaceae</taxon>
        <taxon>Mycolicibacterium</taxon>
    </lineage>
</organism>
<reference evidence="1 2" key="1">
    <citation type="journal article" date="2019" name="Emerg. Microbes Infect.">
        <title>Comprehensive subspecies identification of 175 nontuberculous mycobacteria species based on 7547 genomic profiles.</title>
        <authorList>
            <person name="Matsumoto Y."/>
            <person name="Kinjo T."/>
            <person name="Motooka D."/>
            <person name="Nabeya D."/>
            <person name="Jung N."/>
            <person name="Uechi K."/>
            <person name="Horii T."/>
            <person name="Iida T."/>
            <person name="Fujita J."/>
            <person name="Nakamura S."/>
        </authorList>
    </citation>
    <scope>NUCLEOTIDE SEQUENCE [LARGE SCALE GENOMIC DNA]</scope>
    <source>
        <strain evidence="1 2">JCM 12603</strain>
    </source>
</reference>
<dbReference type="EMBL" id="AP022570">
    <property type="protein sequence ID" value="BBX54143.1"/>
    <property type="molecule type" value="Genomic_DNA"/>
</dbReference>
<accession>A0A6N4VIX8</accession>
<name>A0A6N4VIX8_9MYCO</name>
<evidence type="ECO:0000313" key="1">
    <source>
        <dbReference type="EMBL" id="BBX54143.1"/>
    </source>
</evidence>
<dbReference type="KEGG" id="mpof:MPOR_51690"/>
<dbReference type="PANTHER" id="PTHR14139:SF2">
    <property type="entry name" value="CALSYNTENIN-1"/>
    <property type="match status" value="1"/>
</dbReference>
<dbReference type="Proteomes" id="UP000466785">
    <property type="component" value="Chromosome"/>
</dbReference>
<keyword evidence="2" id="KW-1185">Reference proteome</keyword>
<protein>
    <submittedName>
        <fullName evidence="1">Uncharacterized protein</fullName>
    </submittedName>
</protein>
<dbReference type="PANTHER" id="PTHR14139">
    <property type="entry name" value="CALSYNTENIN"/>
    <property type="match status" value="1"/>
</dbReference>
<proteinExistence type="predicted"/>
<gene>
    <name evidence="1" type="ORF">MPOR_51690</name>
</gene>
<sequence>MLSPFADPEAPAPTPWFDALLAWVRRQITHTFFNESPEWGPIEGRQVATGQVLFDLNAFDPNGDPLTYKISQPEHGLVVRDPLSGEFIYTPTTVVTGEPLTDSFKVVISDSGEHLKGLVGLVQGVFHSIARAIGLAEPDEVALMVNVTVNPIVEVPPVIVVTPAALGFNGEPIVVSPVLVITDLDSESLSSATVTLGDPDSSDVLDFDTSLLPDDVTAEFVGGVLTFTGVASVVEYRQLLASVTLTAADAGVKTVSFRVVDEQGNPNAVPAATVVTVLGVPGAVVAPVVVATPVAAGVVGSPVVVSPIVVITDLDSESLSSATVTVENADDTVSFDSDLLPDDVTAEFAGGVLTFTGSASVVEYQQLLASVALTSGSAGVTTVSFAVVDAQGNASALPAATVVTVVGVPGAVVAPVVVATPVAAGVVGSPVVVSPIVVITDLDSDSLSSATVTLGDPDSSDVLDFDTSLLPDDVTAEFVGGVLTFTGSASVVEYQQLLASVALTSGSAGVTTVSFAVVDAGGNASVVPAATVVTVVGVPGAVVAPVVVATPVAAGVVGSPVVVSPIVVITDLDSESLSSATVTVDGADDAVSFDSDLLPDDVTAEFVGGVLTFTGSASVVEYQQLLASVALTSGSAGVTTVSFAVEDEQGNASALPAATVVTVVGVPGAVVAPVVVATPVAAGVVGSPVVVSPIVVITDLDSESLSSATVTVDGADDVLSFDSDLLPDDVTAEFVGGVLTFTGSASVVEYQQLLASVALTSGSAGVTTVSFAVVDAQGNASALPAATVVTVVGVPGAVVAPVVVATPVAAGVVGSPVVVSPIVLITDLDSESLSSATVTVDGADDVLSFDSDLLPDDVTAEFAGGVLTFTGSASVVEYQQLLASVALTSGSAGVTTVSFAVVDAQGNASALPAATVVTAVGVPGAVVAPVVVATPVAAGVVGSPVVVSPIVVITDLDSESLSSATVTVENADDAVSFDSDLLPDDVTAEFAGGVLTFTGSASVVEYQQLLASVALTSGSAGVTTVSFAVEDEQGNASVVPAATVVTVVGVPGAVVAPVVVATPVAAGITGSPVVVSPIVVITDLDSESLSSATVTVDDADDVLGFDSDLLSENVSAEFAGGVLTFTGSASVVEYQQLLASVTLTAADAGVKTVSFAVVDSQGNASALPAATVVTVVGVPGAVVAPVVVATPVAAGVVGSPVVVSPVVVITDLDSESLSSATVTVDNGDDALSYNVDLLPENVSAQLVGGVLTFTGAASKTQYQQLLASVALSSETAGVKSVSFAVVDATGTSNALPASTMVTVVGLPAATVAPIVVATPVAGGTTGSAILVSPVVVITDLDSDMLSSATVAVDHAGDVLGYDAGLLPGSVSAGFSGGVLTFTGTASVAEYQQLLASITLTSDTPGVKTVSFAVADSSGVVSTLPALTLVTVVGLPATQIAPVVVPAPAAAGTTGSPVVVSPVIVITDVDSTELYSATIALGADAAAGGDVLGFDAGLVPQNVAANFANGVLTFTGVASIAEYQQLLASVSITAASAGVKTVSFGVVDASGITSALPAATLVTVLGLPTTQVAPVVVAAVVAAGTAGSPVVVSPVVLIADVDSTELSSATVSLDPSDLDVGDVLGFDSGLIPEGVTVEFSGGVLTFTGSASLVSYQQMLASVTLTSNSAGVKTVGFAVVDGQGRPSLLPAETLVTLLGAPTTQVAPVVVASPVAAGAGGSAIVVSPVVVITDLDSESLSSATVTVDDAGDVLGYDAGVLPGTVSAIFTDGVLSFTGAASVAEYEQLLASVTLTSSTAGVKTVSFVVADELGNESVLPAGTLVTVVGAPGVVVAPVVVASPVAAGVSGSAIVVSPVVVITDLDSESLSSATVTVDDAGDVLGYDAGVLPGTVSAVFTDGVLSFTGAASVAEYEQLLASVTLTSNAAGVKTVSFVVADELGNESVLPAATLVTVVGAPGAVVAPVVVATPVAAGVVGSPVLVSPIVVITDLDSSELLSATVTVDDADDVLGFDADIVPSGITAEFVGGALTFTGVASVDEYEQLLASVTLTSDTAGVKTVSLLVADELGNESVLPAATLVTVVGAPGTEVAPVVVATPVAAGVVGSPVLVSPIVVITDLDSESLSSATVTVDDVDDVLGFDGDLLPATVSAGFVGGVLSFTGTASVAEYQQLLASVTLTSGSAGVKTVSFVVADELGNESVLPAATLVTVVGVPGTEVAPVVVAAPVAAGVSGSAIVVSPIVVITDLDSESLSSATVTVDDAGDVLGYDADLLPATVSAGFVGGVLSLTGTASVAEYQQLLASVTLTAADASVKTVSFEVVDNSGTASAVPAATLVTVVGVPGTVVAPVVVATPVAAGTTGSPVVVSPVVVITDLDSESLSSATVTVDDAGDVLGYDADLLPATVSAGFVGGVLSFTGTASVAEYQQLLASVTLTAADASVKTVSFEVVDSSGAASAVPAATLVTVVGVPGAVVAPVVVATPVAAGTAGSPVLVSPIVVITDLDSESLSSATVTVDDAGDVLGFDGGLLPGTVSAGFVGGVLSFTGAASVAEYEQLLASVTLTSSTAGVKTVSFVVADELGNESVLPAATLVTVVGAPGAVVAPVVVATPVAAGTTGSPIVVSPVVVITDLDSNVLSSATVTVDDADDVLGYDADLLPGTVSAGFVGGVLTFTGTASVAEYQQLLASVTLTSGSAGVKTVSFEVVDISGAASALPAATVVTVVGAPSTEVAPVVVATPVAAGVGGSAIVVSPIVVITDLDSNVLSSATVTVDDAGDVLGYDAGVLPGTVSAIFTDGVLSFTGAASVAEYEQLLASVTLTSSTAGVKTVSFVVADELGNESVLPAATLVTVVGVPGTEVAPVVVATPVAAGTTGSPIVVSPVVAITDLDSSELLSATVSLDEDAVAAGDSLNYAPELLPQSVEADFVDGVLTFTGLASVAEYQQLLSSVTISTTSAGVKTVSFAVTDSTATASAIPAATLVTVLATPTTDVSPVVVASVVNVGYSAGGTPIPIDANLIILDVDSAELKSATVTVGGYQAGDELTWGPLPQNVAANLVGGLLTFTGSASVAEYQQLLRSVSIATPAEALTAIRTISLRVVDAQDNQSVPAVVAVTVTALPDGAAPLVLASVVNVNYSAGGAPTPIDANLIILDLDSDSLQSATVTIGDFEPGDELTWGTLPQDVGADFTDGVLTFTGEASLEEYQQLLRSVSIQTSSGALTAIRSISFRVTDTLGQQSLPGLVAVTVVAVPQSVPPLVVPTIPAVIYTAGDPALNIATLLNLIDVDSQNLSGATIAITGGNLDADETLSFTTQSGISGVYNNGTLTLSGTATVAQYQAAIRSVTFSTDSSADATIRTISIIVTDAQGSSSLPGSVAVTVLAAPVNLAPLVTTSLLGPVYTAGNDPEVVDALVGIIDLDSNMLQGATIQIKVGLTDGDVLAFISPSDSSISGTYVEATGTLTLSGTASIAQYRQALRSVTFAAEGGVPNATRTISFTVTDTQGGTSAEATAAVSVQENSAPILTPSSLVGTYSNLLLGLQLIPVPLIVDTSSYLQSASVTITNASSNDSLSVDTTGSALTAGYAGGVLSLTGQGTVAEYQSVLNSLRFRGTFGALQPRDIDFEVTDMQGATSDTARLRVTILL</sequence>
<evidence type="ECO:0000313" key="2">
    <source>
        <dbReference type="Proteomes" id="UP000466785"/>
    </source>
</evidence>